<evidence type="ECO:0000259" key="5">
    <source>
        <dbReference type="PROSITE" id="PS50931"/>
    </source>
</evidence>
<keyword evidence="2" id="KW-0805">Transcription regulation</keyword>
<dbReference type="InterPro" id="IPR036388">
    <property type="entry name" value="WH-like_DNA-bd_sf"/>
</dbReference>
<feature type="domain" description="HTH lysR-type" evidence="5">
    <location>
        <begin position="8"/>
        <end position="63"/>
    </location>
</feature>
<dbReference type="PANTHER" id="PTHR30537:SF5">
    <property type="entry name" value="HTH-TYPE TRANSCRIPTIONAL ACTIVATOR TTDR-RELATED"/>
    <property type="match status" value="1"/>
</dbReference>
<comment type="caution">
    <text evidence="6">The sequence shown here is derived from an EMBL/GenBank/DDBJ whole genome shotgun (WGS) entry which is preliminary data.</text>
</comment>
<keyword evidence="4" id="KW-0804">Transcription</keyword>
<evidence type="ECO:0000313" key="7">
    <source>
        <dbReference type="Proteomes" id="UP001202831"/>
    </source>
</evidence>
<dbReference type="Pfam" id="PF00126">
    <property type="entry name" value="HTH_1"/>
    <property type="match status" value="1"/>
</dbReference>
<sequence>MAIDSKLLDGMVLFAEVVNAGSFTLAAERSGHSTSHISKEISALESRLGVRLLHRTTRSLTLTPDGQAYFSTCEQIIQDASDTRDLLQGRQQQVSGTLRLSCPVTFGLAYLRPLLHEFMQTYPAIELELDLNDRKVDLVAEGIDVAIRGAVGLADSSLISRPLLSSPTLTLASPEYLAKAGRPAHPSELARHKTLCYSYLKDPSLWPFIGPEGDDISVRVIPRILTNSPQMELAMCVAGDGIMRMPAFNLTDELSSGKLESLLTDFRAPEVKLFLVYPGRKHLASRVRCFIDFMAEKMPQRQLPG</sequence>
<dbReference type="Proteomes" id="UP001202831">
    <property type="component" value="Unassembled WGS sequence"/>
</dbReference>
<dbReference type="PANTHER" id="PTHR30537">
    <property type="entry name" value="HTH-TYPE TRANSCRIPTIONAL REGULATOR"/>
    <property type="match status" value="1"/>
</dbReference>
<evidence type="ECO:0000256" key="2">
    <source>
        <dbReference type="ARBA" id="ARBA00023015"/>
    </source>
</evidence>
<evidence type="ECO:0000256" key="3">
    <source>
        <dbReference type="ARBA" id="ARBA00023125"/>
    </source>
</evidence>
<dbReference type="InterPro" id="IPR036390">
    <property type="entry name" value="WH_DNA-bd_sf"/>
</dbReference>
<dbReference type="Pfam" id="PF03466">
    <property type="entry name" value="LysR_substrate"/>
    <property type="match status" value="1"/>
</dbReference>
<comment type="similarity">
    <text evidence="1">Belongs to the LysR transcriptional regulatory family.</text>
</comment>
<dbReference type="SUPFAM" id="SSF53850">
    <property type="entry name" value="Periplasmic binding protein-like II"/>
    <property type="match status" value="1"/>
</dbReference>
<dbReference type="Gene3D" id="3.40.190.290">
    <property type="match status" value="1"/>
</dbReference>
<dbReference type="Gene3D" id="1.10.10.10">
    <property type="entry name" value="Winged helix-like DNA-binding domain superfamily/Winged helix DNA-binding domain"/>
    <property type="match status" value="1"/>
</dbReference>
<dbReference type="InterPro" id="IPR005119">
    <property type="entry name" value="LysR_subst-bd"/>
</dbReference>
<evidence type="ECO:0000256" key="1">
    <source>
        <dbReference type="ARBA" id="ARBA00009437"/>
    </source>
</evidence>
<organism evidence="6 7">
    <name type="scientific">Shewanella corallii</name>
    <dbReference type="NCBI Taxonomy" id="560080"/>
    <lineage>
        <taxon>Bacteria</taxon>
        <taxon>Pseudomonadati</taxon>
        <taxon>Pseudomonadota</taxon>
        <taxon>Gammaproteobacteria</taxon>
        <taxon>Alteromonadales</taxon>
        <taxon>Shewanellaceae</taxon>
        <taxon>Shewanella</taxon>
    </lineage>
</organism>
<dbReference type="InterPro" id="IPR058163">
    <property type="entry name" value="LysR-type_TF_proteobact-type"/>
</dbReference>
<dbReference type="EMBL" id="JAKIKT010000002">
    <property type="protein sequence ID" value="MCL2913486.1"/>
    <property type="molecule type" value="Genomic_DNA"/>
</dbReference>
<dbReference type="InterPro" id="IPR000847">
    <property type="entry name" value="LysR_HTH_N"/>
</dbReference>
<evidence type="ECO:0000256" key="4">
    <source>
        <dbReference type="ARBA" id="ARBA00023163"/>
    </source>
</evidence>
<dbReference type="SUPFAM" id="SSF46785">
    <property type="entry name" value="Winged helix' DNA-binding domain"/>
    <property type="match status" value="1"/>
</dbReference>
<dbReference type="RefSeq" id="WP_249248238.1">
    <property type="nucleotide sequence ID" value="NZ_JAKIKT010000002.1"/>
</dbReference>
<keyword evidence="3" id="KW-0238">DNA-binding</keyword>
<accession>A0ABT0N6H8</accession>
<proteinExistence type="inferred from homology"/>
<reference evidence="6 7" key="1">
    <citation type="submission" date="2022-01" db="EMBL/GenBank/DDBJ databases">
        <title>Whole genome-based taxonomy of the Shewanellaceae.</title>
        <authorList>
            <person name="Martin-Rodriguez A.J."/>
        </authorList>
    </citation>
    <scope>NUCLEOTIDE SEQUENCE [LARGE SCALE GENOMIC DNA]</scope>
    <source>
        <strain evidence="6 7">DSM 21332</strain>
    </source>
</reference>
<keyword evidence="7" id="KW-1185">Reference proteome</keyword>
<dbReference type="PROSITE" id="PS50931">
    <property type="entry name" value="HTH_LYSR"/>
    <property type="match status" value="1"/>
</dbReference>
<dbReference type="CDD" id="cd08422">
    <property type="entry name" value="PBP2_CrgA_like"/>
    <property type="match status" value="1"/>
</dbReference>
<evidence type="ECO:0000313" key="6">
    <source>
        <dbReference type="EMBL" id="MCL2913486.1"/>
    </source>
</evidence>
<name>A0ABT0N6H8_9GAMM</name>
<protein>
    <submittedName>
        <fullName evidence="6">LysR family transcriptional regulator</fullName>
    </submittedName>
</protein>
<gene>
    <name evidence="6" type="ORF">L2725_06745</name>
</gene>